<keyword evidence="2" id="KW-1185">Reference proteome</keyword>
<comment type="caution">
    <text evidence="1">The sequence shown here is derived from an EMBL/GenBank/DDBJ whole genome shotgun (WGS) entry which is preliminary data.</text>
</comment>
<evidence type="ECO:0000313" key="2">
    <source>
        <dbReference type="Proteomes" id="UP001057402"/>
    </source>
</evidence>
<accession>A0ACB9RRY3</accession>
<dbReference type="EMBL" id="CM042882">
    <property type="protein sequence ID" value="KAI4381212.1"/>
    <property type="molecule type" value="Genomic_DNA"/>
</dbReference>
<sequence>MWCSIKSTGGRFSATFTITRYDHLFNFLNEDVGWGLHIEGHSTMIGTVLNYVCMCILGEGLDACERGKKWILDHGGAVKTPSWGKTWLAIMGCFGWAGTHPMPPEFWIFPSIMSPAQMFCHCLMTFMPMSYLHGKRSVNPLRGREPLIYHYWLRREATDDACLLG</sequence>
<reference evidence="2" key="1">
    <citation type="journal article" date="2023" name="Front. Plant Sci.">
        <title>Chromosomal-level genome assembly of Melastoma candidum provides insights into trichome evolution.</title>
        <authorList>
            <person name="Zhong Y."/>
            <person name="Wu W."/>
            <person name="Sun C."/>
            <person name="Zou P."/>
            <person name="Liu Y."/>
            <person name="Dai S."/>
            <person name="Zhou R."/>
        </authorList>
    </citation>
    <scope>NUCLEOTIDE SEQUENCE [LARGE SCALE GENOMIC DNA]</scope>
</reference>
<proteinExistence type="predicted"/>
<gene>
    <name evidence="1" type="ORF">MLD38_007308</name>
</gene>
<protein>
    <submittedName>
        <fullName evidence="1">Uncharacterized protein</fullName>
    </submittedName>
</protein>
<evidence type="ECO:0000313" key="1">
    <source>
        <dbReference type="EMBL" id="KAI4381212.1"/>
    </source>
</evidence>
<name>A0ACB9RRY3_9MYRT</name>
<organism evidence="1 2">
    <name type="scientific">Melastoma candidum</name>
    <dbReference type="NCBI Taxonomy" id="119954"/>
    <lineage>
        <taxon>Eukaryota</taxon>
        <taxon>Viridiplantae</taxon>
        <taxon>Streptophyta</taxon>
        <taxon>Embryophyta</taxon>
        <taxon>Tracheophyta</taxon>
        <taxon>Spermatophyta</taxon>
        <taxon>Magnoliopsida</taxon>
        <taxon>eudicotyledons</taxon>
        <taxon>Gunneridae</taxon>
        <taxon>Pentapetalae</taxon>
        <taxon>rosids</taxon>
        <taxon>malvids</taxon>
        <taxon>Myrtales</taxon>
        <taxon>Melastomataceae</taxon>
        <taxon>Melastomatoideae</taxon>
        <taxon>Melastomateae</taxon>
        <taxon>Melastoma</taxon>
    </lineage>
</organism>
<dbReference type="Proteomes" id="UP001057402">
    <property type="component" value="Chromosome 3"/>
</dbReference>